<keyword evidence="2" id="KW-0812">Transmembrane</keyword>
<feature type="region of interest" description="Disordered" evidence="1">
    <location>
        <begin position="1"/>
        <end position="185"/>
    </location>
</feature>
<feature type="compositionally biased region" description="Low complexity" evidence="1">
    <location>
        <begin position="231"/>
        <end position="253"/>
    </location>
</feature>
<dbReference type="InterPro" id="IPR008965">
    <property type="entry name" value="CBM2/CBM3_carb-bd_dom_sf"/>
</dbReference>
<evidence type="ECO:0000313" key="5">
    <source>
        <dbReference type="Proteomes" id="UP001501710"/>
    </source>
</evidence>
<feature type="compositionally biased region" description="Acidic residues" evidence="1">
    <location>
        <begin position="104"/>
        <end position="114"/>
    </location>
</feature>
<keyword evidence="5" id="KW-1185">Reference proteome</keyword>
<feature type="domain" description="CBM2" evidence="3">
    <location>
        <begin position="273"/>
        <end position="383"/>
    </location>
</feature>
<dbReference type="Gene3D" id="2.60.40.290">
    <property type="match status" value="1"/>
</dbReference>
<dbReference type="Pfam" id="PF00553">
    <property type="entry name" value="CBM_2"/>
    <property type="match status" value="1"/>
</dbReference>
<feature type="transmembrane region" description="Helical" evidence="2">
    <location>
        <begin position="193"/>
        <end position="215"/>
    </location>
</feature>
<evidence type="ECO:0000259" key="3">
    <source>
        <dbReference type="PROSITE" id="PS51173"/>
    </source>
</evidence>
<reference evidence="5" key="1">
    <citation type="journal article" date="2019" name="Int. J. Syst. Evol. Microbiol.">
        <title>The Global Catalogue of Microorganisms (GCM) 10K type strain sequencing project: providing services to taxonomists for standard genome sequencing and annotation.</title>
        <authorList>
            <consortium name="The Broad Institute Genomics Platform"/>
            <consortium name="The Broad Institute Genome Sequencing Center for Infectious Disease"/>
            <person name="Wu L."/>
            <person name="Ma J."/>
        </authorList>
    </citation>
    <scope>NUCLEOTIDE SEQUENCE [LARGE SCALE GENOMIC DNA]</scope>
    <source>
        <strain evidence="5">JCM 17440</strain>
    </source>
</reference>
<proteinExistence type="predicted"/>
<organism evidence="4 5">
    <name type="scientific">Actinomadura meridiana</name>
    <dbReference type="NCBI Taxonomy" id="559626"/>
    <lineage>
        <taxon>Bacteria</taxon>
        <taxon>Bacillati</taxon>
        <taxon>Actinomycetota</taxon>
        <taxon>Actinomycetes</taxon>
        <taxon>Streptosporangiales</taxon>
        <taxon>Thermomonosporaceae</taxon>
        <taxon>Actinomadura</taxon>
    </lineage>
</organism>
<comment type="caution">
    <text evidence="4">The sequence shown here is derived from an EMBL/GenBank/DDBJ whole genome shotgun (WGS) entry which is preliminary data.</text>
</comment>
<feature type="region of interest" description="Disordered" evidence="1">
    <location>
        <begin position="219"/>
        <end position="278"/>
    </location>
</feature>
<feature type="compositionally biased region" description="Pro residues" evidence="1">
    <location>
        <begin position="157"/>
        <end position="175"/>
    </location>
</feature>
<dbReference type="InterPro" id="IPR001919">
    <property type="entry name" value="CBD2"/>
</dbReference>
<accession>A0ABP8BX64</accession>
<dbReference type="InterPro" id="IPR012291">
    <property type="entry name" value="CBM2_carb-bd_dom_sf"/>
</dbReference>
<gene>
    <name evidence="4" type="ORF">GCM10022254_19210</name>
</gene>
<dbReference type="RefSeq" id="WP_344893154.1">
    <property type="nucleotide sequence ID" value="NZ_BAABAS010000005.1"/>
</dbReference>
<evidence type="ECO:0000256" key="2">
    <source>
        <dbReference type="SAM" id="Phobius"/>
    </source>
</evidence>
<dbReference type="SUPFAM" id="SSF49384">
    <property type="entry name" value="Carbohydrate-binding domain"/>
    <property type="match status" value="1"/>
</dbReference>
<dbReference type="SMART" id="SM00637">
    <property type="entry name" value="CBD_II"/>
    <property type="match status" value="1"/>
</dbReference>
<evidence type="ECO:0000313" key="4">
    <source>
        <dbReference type="EMBL" id="GAA4228660.1"/>
    </source>
</evidence>
<name>A0ABP8BX64_9ACTN</name>
<dbReference type="PROSITE" id="PS51173">
    <property type="entry name" value="CBM2"/>
    <property type="match status" value="1"/>
</dbReference>
<keyword evidence="2" id="KW-0472">Membrane</keyword>
<dbReference type="Proteomes" id="UP001501710">
    <property type="component" value="Unassembled WGS sequence"/>
</dbReference>
<keyword evidence="2" id="KW-1133">Transmembrane helix</keyword>
<sequence length="383" mass="39343">MDELSGEEPGYTPPDHRTTAEFHVPGRPADPEAATGADSTVVDDDDLIDPGATLQDVEPEATPDVTLQDPPGTPEDAVTPEGRSSVTIADMPVQPKEPPAQEPPQEDPAEETEAEQPVMPEQAAMPEQAVTPEEAPWTAQFGAEAVPPTDPDAGTPVYPPQTPPPSEATVPPPIASPSVGMLTSEPSGTRRPLLFVAVIGAVVVLAAAVVAVLLLSGDSDEKGTAQPPPSTASTPATQAPIAPGEPSPSGAPAVTPTPSGGAVGRPSEAPAVPTAPIGPVRKGDGITYQLVEQSEGYFEGQLVITNRTDRPMRTWRLTFQVPGANVRNIWGARLVSGGANPEIVNLEGAPAIPPGETWDVRFGAAGATSTPKGCELNGEPCGF</sequence>
<protein>
    <recommendedName>
        <fullName evidence="3">CBM2 domain-containing protein</fullName>
    </recommendedName>
</protein>
<evidence type="ECO:0000256" key="1">
    <source>
        <dbReference type="SAM" id="MobiDB-lite"/>
    </source>
</evidence>
<dbReference type="EMBL" id="BAABAS010000005">
    <property type="protein sequence ID" value="GAA4228660.1"/>
    <property type="molecule type" value="Genomic_DNA"/>
</dbReference>